<dbReference type="InterPro" id="IPR012258">
    <property type="entry name" value="Acyl-CoA_oxidase"/>
</dbReference>
<protein>
    <submittedName>
        <fullName evidence="2">Acyl-coenzyme A oxidase 3.2, peroxisomal</fullName>
    </submittedName>
</protein>
<dbReference type="PANTHER" id="PTHR10909">
    <property type="entry name" value="ELECTRON TRANSPORT OXIDOREDUCTASE"/>
    <property type="match status" value="1"/>
</dbReference>
<evidence type="ECO:0000313" key="2">
    <source>
        <dbReference type="EMBL" id="KAL1220144.1"/>
    </source>
</evidence>
<name>A0ABD1BSG3_CARAN</name>
<dbReference type="EMBL" id="JBANAX010000161">
    <property type="protein sequence ID" value="KAL1220144.1"/>
    <property type="molecule type" value="Genomic_DNA"/>
</dbReference>
<keyword evidence="3" id="KW-1185">Reference proteome</keyword>
<dbReference type="Proteomes" id="UP001558713">
    <property type="component" value="Unassembled WGS sequence"/>
</dbReference>
<dbReference type="InterPro" id="IPR036250">
    <property type="entry name" value="AcylCo_DH-like_C"/>
</dbReference>
<dbReference type="AlphaFoldDB" id="A0ABD1BSG3"/>
<dbReference type="InterPro" id="IPR055060">
    <property type="entry name" value="ACOX_C_alpha1"/>
</dbReference>
<comment type="caution">
    <text evidence="2">The sequence shown here is derived from an EMBL/GenBank/DDBJ whole genome shotgun (WGS) entry which is preliminary data.</text>
</comment>
<dbReference type="Pfam" id="PF22924">
    <property type="entry name" value="ACOX_C_alpha1"/>
    <property type="match status" value="1"/>
</dbReference>
<gene>
    <name evidence="2" type="ORF">V5N11_035076</name>
</gene>
<sequence length="81" mass="9004">MFHLMRNAIKNPDQRFGAFFAPLTSGRVTIASSAVCSAKIKLAVAIRYSLSRRAFSVAANGPEVLLLDYPELLPSLRYKFQ</sequence>
<proteinExistence type="predicted"/>
<evidence type="ECO:0000259" key="1">
    <source>
        <dbReference type="Pfam" id="PF22924"/>
    </source>
</evidence>
<accession>A0ABD1BSG3</accession>
<feature type="domain" description="Acyl-CoA oxidase C-alpha1" evidence="1">
    <location>
        <begin position="22"/>
        <end position="71"/>
    </location>
</feature>
<dbReference type="PANTHER" id="PTHR10909:SF379">
    <property type="entry name" value="ACYL-COENZYME A OXIDASE 3.2, PEROXISOMAL-RELATED"/>
    <property type="match status" value="1"/>
</dbReference>
<organism evidence="2 3">
    <name type="scientific">Cardamine amara subsp. amara</name>
    <dbReference type="NCBI Taxonomy" id="228776"/>
    <lineage>
        <taxon>Eukaryota</taxon>
        <taxon>Viridiplantae</taxon>
        <taxon>Streptophyta</taxon>
        <taxon>Embryophyta</taxon>
        <taxon>Tracheophyta</taxon>
        <taxon>Spermatophyta</taxon>
        <taxon>Magnoliopsida</taxon>
        <taxon>eudicotyledons</taxon>
        <taxon>Gunneridae</taxon>
        <taxon>Pentapetalae</taxon>
        <taxon>rosids</taxon>
        <taxon>malvids</taxon>
        <taxon>Brassicales</taxon>
        <taxon>Brassicaceae</taxon>
        <taxon>Cardamineae</taxon>
        <taxon>Cardamine</taxon>
    </lineage>
</organism>
<dbReference type="Gene3D" id="1.20.140.10">
    <property type="entry name" value="Butyryl-CoA Dehydrogenase, subunit A, domain 3"/>
    <property type="match status" value="1"/>
</dbReference>
<evidence type="ECO:0000313" key="3">
    <source>
        <dbReference type="Proteomes" id="UP001558713"/>
    </source>
</evidence>
<reference evidence="2 3" key="1">
    <citation type="submission" date="2024-04" db="EMBL/GenBank/DDBJ databases">
        <title>Genome assembly C_amara_ONT_v2.</title>
        <authorList>
            <person name="Yant L."/>
            <person name="Moore C."/>
            <person name="Slenker M."/>
        </authorList>
    </citation>
    <scope>NUCLEOTIDE SEQUENCE [LARGE SCALE GENOMIC DNA]</scope>
    <source>
        <tissue evidence="2">Leaf</tissue>
    </source>
</reference>
<dbReference type="SUPFAM" id="SSF47203">
    <property type="entry name" value="Acyl-CoA dehydrogenase C-terminal domain-like"/>
    <property type="match status" value="1"/>
</dbReference>